<dbReference type="PANTHER" id="PTHR43877">
    <property type="entry name" value="AMINOALKYLPHOSPHONATE N-ACETYLTRANSFERASE-RELATED-RELATED"/>
    <property type="match status" value="1"/>
</dbReference>
<dbReference type="Proteomes" id="UP000838748">
    <property type="component" value="Unassembled WGS sequence"/>
</dbReference>
<dbReference type="InterPro" id="IPR000182">
    <property type="entry name" value="GNAT_dom"/>
</dbReference>
<accession>A0ABN8E298</accession>
<comment type="caution">
    <text evidence="4">The sequence shown here is derived from an EMBL/GenBank/DDBJ whole genome shotgun (WGS) entry which is preliminary data.</text>
</comment>
<keyword evidence="1" id="KW-0808">Transferase</keyword>
<keyword evidence="5" id="KW-1185">Reference proteome</keyword>
<gene>
    <name evidence="4" type="ORF">VMF7928_01994</name>
</gene>
<dbReference type="EMBL" id="CAKLDM010000002">
    <property type="protein sequence ID" value="CAH0539226.1"/>
    <property type="molecule type" value="Genomic_DNA"/>
</dbReference>
<proteinExistence type="predicted"/>
<feature type="domain" description="N-acetyltransferase" evidence="3">
    <location>
        <begin position="1"/>
        <end position="140"/>
    </location>
</feature>
<dbReference type="Pfam" id="PF00583">
    <property type="entry name" value="Acetyltransf_1"/>
    <property type="match status" value="1"/>
</dbReference>
<dbReference type="SUPFAM" id="SSF55729">
    <property type="entry name" value="Acyl-CoA N-acyltransferases (Nat)"/>
    <property type="match status" value="1"/>
</dbReference>
<dbReference type="InterPro" id="IPR050832">
    <property type="entry name" value="Bact_Acetyltransf"/>
</dbReference>
<dbReference type="PANTHER" id="PTHR43877:SF2">
    <property type="entry name" value="AMINOALKYLPHOSPHONATE N-ACETYLTRANSFERASE-RELATED"/>
    <property type="match status" value="1"/>
</dbReference>
<evidence type="ECO:0000313" key="4">
    <source>
        <dbReference type="EMBL" id="CAH0539226.1"/>
    </source>
</evidence>
<evidence type="ECO:0000256" key="1">
    <source>
        <dbReference type="ARBA" id="ARBA00022679"/>
    </source>
</evidence>
<reference evidence="4" key="1">
    <citation type="submission" date="2021-11" db="EMBL/GenBank/DDBJ databases">
        <authorList>
            <person name="Rodrigo-Torres L."/>
            <person name="Arahal R. D."/>
            <person name="Lucena T."/>
        </authorList>
    </citation>
    <scope>NUCLEOTIDE SEQUENCE</scope>
    <source>
        <strain evidence="4">CECT 7928</strain>
    </source>
</reference>
<dbReference type="CDD" id="cd04301">
    <property type="entry name" value="NAT_SF"/>
    <property type="match status" value="1"/>
</dbReference>
<evidence type="ECO:0000256" key="2">
    <source>
        <dbReference type="ARBA" id="ARBA00023315"/>
    </source>
</evidence>
<evidence type="ECO:0000313" key="5">
    <source>
        <dbReference type="Proteomes" id="UP000838748"/>
    </source>
</evidence>
<dbReference type="Gene3D" id="3.40.630.30">
    <property type="match status" value="1"/>
</dbReference>
<protein>
    <recommendedName>
        <fullName evidence="3">N-acetyltransferase domain-containing protein</fullName>
    </recommendedName>
</protein>
<dbReference type="PROSITE" id="PS51186">
    <property type="entry name" value="GNAT"/>
    <property type="match status" value="1"/>
</dbReference>
<name>A0ABN8E298_9VIBR</name>
<keyword evidence="2" id="KW-0012">Acyltransferase</keyword>
<evidence type="ECO:0000259" key="3">
    <source>
        <dbReference type="PROSITE" id="PS51186"/>
    </source>
</evidence>
<dbReference type="InterPro" id="IPR016181">
    <property type="entry name" value="Acyl_CoA_acyltransferase"/>
</dbReference>
<organism evidence="4 5">
    <name type="scientific">Vibrio marisflavi CECT 7928</name>
    <dbReference type="NCBI Taxonomy" id="634439"/>
    <lineage>
        <taxon>Bacteria</taxon>
        <taxon>Pseudomonadati</taxon>
        <taxon>Pseudomonadota</taxon>
        <taxon>Gammaproteobacteria</taxon>
        <taxon>Vibrionales</taxon>
        <taxon>Vibrionaceae</taxon>
        <taxon>Vibrio</taxon>
    </lineage>
</organism>
<sequence length="140" mass="15718">MFKMRIEAIRSQCVEFYSAEQVQIWTSGNITEKFVQAVERSFYVSEIDGHVVGSGMIDRMTGFIDAIFVLPEFMGKGAAKAMLKHLEIIALRQNLSCVSLQSTLNAAGFYRAHGYDGTETSVYHSPLGVELDCVPMRKWL</sequence>